<dbReference type="EMBL" id="JAHQIW010000788">
    <property type="protein sequence ID" value="KAJ1350027.1"/>
    <property type="molecule type" value="Genomic_DNA"/>
</dbReference>
<name>A0AAD5M0K7_PARTN</name>
<protein>
    <submittedName>
        <fullName evidence="1">Uncharacterized protein</fullName>
    </submittedName>
</protein>
<gene>
    <name evidence="1" type="ORF">KIN20_005727</name>
</gene>
<evidence type="ECO:0000313" key="1">
    <source>
        <dbReference type="EMBL" id="KAJ1350027.1"/>
    </source>
</evidence>
<sequence>MTRREKRLVLICDKSAALSSFYMQIKLEPPDNGDALHMWVSPEAKDSPFHVYSPSQRHASGTSEQPLINNGKGEVYKCSLFKVISTN</sequence>
<proteinExistence type="predicted"/>
<comment type="caution">
    <text evidence="1">The sequence shown here is derived from an EMBL/GenBank/DDBJ whole genome shotgun (WGS) entry which is preliminary data.</text>
</comment>
<dbReference type="AlphaFoldDB" id="A0AAD5M0K7"/>
<keyword evidence="2" id="KW-1185">Reference proteome</keyword>
<organism evidence="1 2">
    <name type="scientific">Parelaphostrongylus tenuis</name>
    <name type="common">Meningeal worm</name>
    <dbReference type="NCBI Taxonomy" id="148309"/>
    <lineage>
        <taxon>Eukaryota</taxon>
        <taxon>Metazoa</taxon>
        <taxon>Ecdysozoa</taxon>
        <taxon>Nematoda</taxon>
        <taxon>Chromadorea</taxon>
        <taxon>Rhabditida</taxon>
        <taxon>Rhabditina</taxon>
        <taxon>Rhabditomorpha</taxon>
        <taxon>Strongyloidea</taxon>
        <taxon>Metastrongylidae</taxon>
        <taxon>Parelaphostrongylus</taxon>
    </lineage>
</organism>
<accession>A0AAD5M0K7</accession>
<dbReference type="Proteomes" id="UP001196413">
    <property type="component" value="Unassembled WGS sequence"/>
</dbReference>
<evidence type="ECO:0000313" key="2">
    <source>
        <dbReference type="Proteomes" id="UP001196413"/>
    </source>
</evidence>
<reference evidence="1" key="1">
    <citation type="submission" date="2021-06" db="EMBL/GenBank/DDBJ databases">
        <title>Parelaphostrongylus tenuis whole genome reference sequence.</title>
        <authorList>
            <person name="Garwood T.J."/>
            <person name="Larsen P.A."/>
            <person name="Fountain-Jones N.M."/>
            <person name="Garbe J.R."/>
            <person name="Macchietto M.G."/>
            <person name="Kania S.A."/>
            <person name="Gerhold R.W."/>
            <person name="Richards J.E."/>
            <person name="Wolf T.M."/>
        </authorList>
    </citation>
    <scope>NUCLEOTIDE SEQUENCE</scope>
    <source>
        <strain evidence="1">MNPRO001-30</strain>
        <tissue evidence="1">Meninges</tissue>
    </source>
</reference>